<sequence>MESMYQHAGPRPEQELIELSDSEDMYSANEEEMVQANLNNRRLAQALNYLSAEGGEDSPPTFISRVNRIHDALLQRLPHETRAFDTKLYRRVRAMVLDIQREFDNAARQATPQLESDEDLPEYYTPSATEEVLYRTEEPSPSPTPVPTRPASYSKTLGPKHHGDDDSAQRERVFRYGGPGNEPERWCKDYPGILPFPETHLMARWESLKIDYNLSRSKDDKNVETNVPLGHEQLKPYFDLPQYESGSRFKLPVVSKEVQNFVQKCVGSLGDVVIAFNNKGRTEGIGKDYSPRAFLEQFEVGDQASPKIVSPTQLRRALAITPTKPQVLSDGSTGTIPSKRDSPAFIEDCLYEANNLSGIRTVTGSSPLAQRSSSLKPHTSSNSVRAGSAIRAFDKKVRRSSGAQAAVELATSTKKPSPIRTLSHVEIPKRGRGRPRKSSLVPVASPTPITPIESSLGKRKPSAGSQPYSPPKSSIKKVLRDAKGQKSTQWKNVGFVEAPIALEEDNDDPTYPASPIHAIKPPVRATTAGLSKAAATGKQAGNRRTPLKVREERVSPEEYEQRMGKVKGIAKAADRVTRGTTRSGRKFAV</sequence>
<gene>
    <name evidence="2" type="ORF">EK21DRAFT_111092</name>
</gene>
<keyword evidence="3" id="KW-1185">Reference proteome</keyword>
<proteinExistence type="predicted"/>
<dbReference type="AlphaFoldDB" id="A0A9P4HDD3"/>
<reference evidence="2" key="1">
    <citation type="journal article" date="2020" name="Stud. Mycol.">
        <title>101 Dothideomycetes genomes: a test case for predicting lifestyles and emergence of pathogens.</title>
        <authorList>
            <person name="Haridas S."/>
            <person name="Albert R."/>
            <person name="Binder M."/>
            <person name="Bloem J."/>
            <person name="Labutti K."/>
            <person name="Salamov A."/>
            <person name="Andreopoulos B."/>
            <person name="Baker S."/>
            <person name="Barry K."/>
            <person name="Bills G."/>
            <person name="Bluhm B."/>
            <person name="Cannon C."/>
            <person name="Castanera R."/>
            <person name="Culley D."/>
            <person name="Daum C."/>
            <person name="Ezra D."/>
            <person name="Gonzalez J."/>
            <person name="Henrissat B."/>
            <person name="Kuo A."/>
            <person name="Liang C."/>
            <person name="Lipzen A."/>
            <person name="Lutzoni F."/>
            <person name="Magnuson J."/>
            <person name="Mondo S."/>
            <person name="Nolan M."/>
            <person name="Ohm R."/>
            <person name="Pangilinan J."/>
            <person name="Park H.-J."/>
            <person name="Ramirez L."/>
            <person name="Alfaro M."/>
            <person name="Sun H."/>
            <person name="Tritt A."/>
            <person name="Yoshinaga Y."/>
            <person name="Zwiers L.-H."/>
            <person name="Turgeon B."/>
            <person name="Goodwin S."/>
            <person name="Spatafora J."/>
            <person name="Crous P."/>
            <person name="Grigoriev I."/>
        </authorList>
    </citation>
    <scope>NUCLEOTIDE SEQUENCE</scope>
    <source>
        <strain evidence="2">CBS 110217</strain>
    </source>
</reference>
<dbReference type="Proteomes" id="UP000799777">
    <property type="component" value="Unassembled WGS sequence"/>
</dbReference>
<evidence type="ECO:0000313" key="3">
    <source>
        <dbReference type="Proteomes" id="UP000799777"/>
    </source>
</evidence>
<evidence type="ECO:0000313" key="2">
    <source>
        <dbReference type="EMBL" id="KAF2031267.1"/>
    </source>
</evidence>
<dbReference type="EMBL" id="ML978182">
    <property type="protein sequence ID" value="KAF2031267.1"/>
    <property type="molecule type" value="Genomic_DNA"/>
</dbReference>
<feature type="region of interest" description="Disordered" evidence="1">
    <location>
        <begin position="132"/>
        <end position="169"/>
    </location>
</feature>
<feature type="region of interest" description="Disordered" evidence="1">
    <location>
        <begin position="366"/>
        <end position="387"/>
    </location>
</feature>
<feature type="compositionally biased region" description="Polar residues" evidence="1">
    <location>
        <begin position="366"/>
        <end position="385"/>
    </location>
</feature>
<evidence type="ECO:0000256" key="1">
    <source>
        <dbReference type="SAM" id="MobiDB-lite"/>
    </source>
</evidence>
<dbReference type="OrthoDB" id="3779124at2759"/>
<feature type="region of interest" description="Disordered" evidence="1">
    <location>
        <begin position="533"/>
        <end position="589"/>
    </location>
</feature>
<name>A0A9P4HDD3_9PLEO</name>
<feature type="region of interest" description="Disordered" evidence="1">
    <location>
        <begin position="408"/>
        <end position="488"/>
    </location>
</feature>
<protein>
    <submittedName>
        <fullName evidence="2">Uncharacterized protein</fullName>
    </submittedName>
</protein>
<accession>A0A9P4HDD3</accession>
<feature type="compositionally biased region" description="Basic and acidic residues" evidence="1">
    <location>
        <begin position="548"/>
        <end position="563"/>
    </location>
</feature>
<organism evidence="2 3">
    <name type="scientific">Setomelanomma holmii</name>
    <dbReference type="NCBI Taxonomy" id="210430"/>
    <lineage>
        <taxon>Eukaryota</taxon>
        <taxon>Fungi</taxon>
        <taxon>Dikarya</taxon>
        <taxon>Ascomycota</taxon>
        <taxon>Pezizomycotina</taxon>
        <taxon>Dothideomycetes</taxon>
        <taxon>Pleosporomycetidae</taxon>
        <taxon>Pleosporales</taxon>
        <taxon>Pleosporineae</taxon>
        <taxon>Phaeosphaeriaceae</taxon>
        <taxon>Setomelanomma</taxon>
    </lineage>
</organism>
<comment type="caution">
    <text evidence="2">The sequence shown here is derived from an EMBL/GenBank/DDBJ whole genome shotgun (WGS) entry which is preliminary data.</text>
</comment>